<evidence type="ECO:0000313" key="1">
    <source>
        <dbReference type="EMBL" id="TNJ27823.1"/>
    </source>
</evidence>
<keyword evidence="2" id="KW-1185">Reference proteome</keyword>
<sequence length="301" mass="31253">MVLPGLFSRVSPGVYAALGGEASAILGERAYDGMSVVIPGRLSRNWTTQSVLTSNRRAPPVLAQTVAYDSPDLSAQSTLTSRGTFSSSLGLTLLDALTLRASLTAEQLKDTLVHNGRLEAQLEGDDLTLTGLYSIPEGIWACSYLQGLGPRAAVGGEAVHIPQTGMTLYAAGARGTARLGPMKATFVVQGNTERTANASVVADLGSNLQVAGSVTVSARKHDRVRGSASIGFTRRGARSQVTANCNAAGELSCEARKALDDGSVVEVVGSVDIRSGRSTVGVGVVLGSETVSKMFRPRCTD</sequence>
<dbReference type="InterPro" id="IPR023614">
    <property type="entry name" value="Porin_dom_sf"/>
</dbReference>
<dbReference type="Proteomes" id="UP000315496">
    <property type="component" value="Chromosome 3"/>
</dbReference>
<dbReference type="VEuPathDB" id="GiardiaDB:GMRT_12633"/>
<dbReference type="EMBL" id="VDLU01000003">
    <property type="protein sequence ID" value="TNJ27823.1"/>
    <property type="molecule type" value="Genomic_DNA"/>
</dbReference>
<dbReference type="AlphaFoldDB" id="A0A4Z1T1M1"/>
<name>A0A4Z1T1M1_GIAMU</name>
<accession>A0A4Z1T1M1</accession>
<dbReference type="InterPro" id="IPR027246">
    <property type="entry name" value="Porin_Euk/Tom40"/>
</dbReference>
<evidence type="ECO:0000313" key="2">
    <source>
        <dbReference type="Proteomes" id="UP000315496"/>
    </source>
</evidence>
<organism evidence="1 2">
    <name type="scientific">Giardia muris</name>
    <dbReference type="NCBI Taxonomy" id="5742"/>
    <lineage>
        <taxon>Eukaryota</taxon>
        <taxon>Metamonada</taxon>
        <taxon>Diplomonadida</taxon>
        <taxon>Hexamitidae</taxon>
        <taxon>Giardiinae</taxon>
        <taxon>Giardia</taxon>
    </lineage>
</organism>
<dbReference type="OrthoDB" id="10253382at2759"/>
<reference evidence="1 2" key="1">
    <citation type="submission" date="2019-05" db="EMBL/GenBank/DDBJ databases">
        <title>The compact genome of Giardia muris reveals important steps in the evolution of intestinal protozoan parasites.</title>
        <authorList>
            <person name="Xu F."/>
            <person name="Jimenez-Gonzalez A."/>
            <person name="Einarsson E."/>
            <person name="Astvaldsson A."/>
            <person name="Peirasmaki D."/>
            <person name="Eckmann L."/>
            <person name="Andersson J.O."/>
            <person name="Svard S.G."/>
            <person name="Jerlstrom-Hultqvist J."/>
        </authorList>
    </citation>
    <scope>NUCLEOTIDE SEQUENCE [LARGE SCALE GENOMIC DNA]</scope>
    <source>
        <strain evidence="1 2">Roberts-Thomson</strain>
    </source>
</reference>
<dbReference type="Pfam" id="PF01459">
    <property type="entry name" value="Porin_3"/>
    <property type="match status" value="1"/>
</dbReference>
<proteinExistence type="predicted"/>
<dbReference type="Gene3D" id="2.40.160.10">
    <property type="entry name" value="Porin"/>
    <property type="match status" value="1"/>
</dbReference>
<dbReference type="GO" id="GO:0005741">
    <property type="term" value="C:mitochondrial outer membrane"/>
    <property type="evidence" value="ECO:0007669"/>
    <property type="project" value="InterPro"/>
</dbReference>
<dbReference type="GO" id="GO:0055085">
    <property type="term" value="P:transmembrane transport"/>
    <property type="evidence" value="ECO:0007669"/>
    <property type="project" value="InterPro"/>
</dbReference>
<protein>
    <submittedName>
        <fullName evidence="1">Tom40</fullName>
    </submittedName>
</protein>
<gene>
    <name evidence="1" type="ORF">GMRT_12633</name>
</gene>
<comment type="caution">
    <text evidence="1">The sequence shown here is derived from an EMBL/GenBank/DDBJ whole genome shotgun (WGS) entry which is preliminary data.</text>
</comment>